<dbReference type="GO" id="GO:0005737">
    <property type="term" value="C:cytoplasm"/>
    <property type="evidence" value="ECO:0007669"/>
    <property type="project" value="UniProtKB-SubCell"/>
</dbReference>
<dbReference type="GO" id="GO:0003697">
    <property type="term" value="F:single-stranded DNA binding"/>
    <property type="evidence" value="ECO:0007669"/>
    <property type="project" value="UniProtKB-UniRule"/>
</dbReference>
<dbReference type="GO" id="GO:0000731">
    <property type="term" value="P:DNA synthesis involved in DNA repair"/>
    <property type="evidence" value="ECO:0007669"/>
    <property type="project" value="TreeGrafter"/>
</dbReference>
<proteinExistence type="inferred from homology"/>
<keyword evidence="6" id="KW-0227">DNA damage</keyword>
<comment type="similarity">
    <text evidence="6">Belongs to the RecF family.</text>
</comment>
<keyword evidence="6" id="KW-0742">SOS response</keyword>
<dbReference type="HAMAP" id="MF_00365">
    <property type="entry name" value="RecF"/>
    <property type="match status" value="1"/>
</dbReference>
<dbReference type="InterPro" id="IPR001238">
    <property type="entry name" value="DNA-binding_RecF"/>
</dbReference>
<organism evidence="7 8">
    <name type="scientific">Candidatus Roizmanbacteria bacterium RIFCSPHIGHO2_01_FULL_39_8</name>
    <dbReference type="NCBI Taxonomy" id="1802033"/>
    <lineage>
        <taxon>Bacteria</taxon>
        <taxon>Candidatus Roizmaniibacteriota</taxon>
    </lineage>
</organism>
<evidence type="ECO:0000256" key="1">
    <source>
        <dbReference type="ARBA" id="ARBA00022490"/>
    </source>
</evidence>
<accession>A0A1F7GL79</accession>
<dbReference type="GO" id="GO:0005524">
    <property type="term" value="F:ATP binding"/>
    <property type="evidence" value="ECO:0007669"/>
    <property type="project" value="UniProtKB-UniRule"/>
</dbReference>
<evidence type="ECO:0000256" key="6">
    <source>
        <dbReference type="HAMAP-Rule" id="MF_00365"/>
    </source>
</evidence>
<keyword evidence="3 6" id="KW-0547">Nucleotide-binding</keyword>
<protein>
    <recommendedName>
        <fullName evidence="6">DNA replication and repair protein RecF</fullName>
    </recommendedName>
</protein>
<comment type="caution">
    <text evidence="7">The sequence shown here is derived from an EMBL/GenBank/DDBJ whole genome shotgun (WGS) entry which is preliminary data.</text>
</comment>
<keyword evidence="2 6" id="KW-0235">DNA replication</keyword>
<evidence type="ECO:0000256" key="4">
    <source>
        <dbReference type="ARBA" id="ARBA00022840"/>
    </source>
</evidence>
<sequence>MLKKTADTVAKVFFTNKTKRRYIDYQKESTKAVLFSPEQIAIMTGSPDKRRKYFDSVLREFDIEYKKKLAHYETALRKRNKILEHHVSESQLRKEISFWNDYLAEQARYITAKREEYLNFLNRHTKIDNREFHIEYVRNEFTKERLTEKYDLELRVRKTMIGPQKDDFHVYQVRGKEKKNLQHYGSRSEQRLGMFWLKLDETLYIENQLKLRPILLLDDILSELDKKNKKLVIDLIQKYQTVITTTETELIDLAKMQKSLIKL</sequence>
<dbReference type="Gene3D" id="1.20.1050.90">
    <property type="entry name" value="RecF/RecN/SMC, N-terminal domain"/>
    <property type="match status" value="1"/>
</dbReference>
<evidence type="ECO:0000256" key="3">
    <source>
        <dbReference type="ARBA" id="ARBA00022741"/>
    </source>
</evidence>
<keyword evidence="5 6" id="KW-0238">DNA-binding</keyword>
<keyword evidence="4 6" id="KW-0067">ATP-binding</keyword>
<dbReference type="Proteomes" id="UP000177026">
    <property type="component" value="Unassembled WGS sequence"/>
</dbReference>
<dbReference type="AlphaFoldDB" id="A0A1F7GL79"/>
<reference evidence="7 8" key="1">
    <citation type="journal article" date="2016" name="Nat. Commun.">
        <title>Thousands of microbial genomes shed light on interconnected biogeochemical processes in an aquifer system.</title>
        <authorList>
            <person name="Anantharaman K."/>
            <person name="Brown C.T."/>
            <person name="Hug L.A."/>
            <person name="Sharon I."/>
            <person name="Castelle C.J."/>
            <person name="Probst A.J."/>
            <person name="Thomas B.C."/>
            <person name="Singh A."/>
            <person name="Wilkins M.J."/>
            <person name="Karaoz U."/>
            <person name="Brodie E.L."/>
            <person name="Williams K.H."/>
            <person name="Hubbard S.S."/>
            <person name="Banfield J.F."/>
        </authorList>
    </citation>
    <scope>NUCLEOTIDE SEQUENCE [LARGE SCALE GENOMIC DNA]</scope>
</reference>
<name>A0A1F7GL79_9BACT</name>
<evidence type="ECO:0000256" key="2">
    <source>
        <dbReference type="ARBA" id="ARBA00022705"/>
    </source>
</evidence>
<keyword evidence="1 6" id="KW-0963">Cytoplasm</keyword>
<dbReference type="PANTHER" id="PTHR32182">
    <property type="entry name" value="DNA REPLICATION AND REPAIR PROTEIN RECF"/>
    <property type="match status" value="1"/>
</dbReference>
<evidence type="ECO:0000313" key="7">
    <source>
        <dbReference type="EMBL" id="OGK19585.1"/>
    </source>
</evidence>
<comment type="subcellular location">
    <subcellularLocation>
        <location evidence="6">Cytoplasm</location>
    </subcellularLocation>
</comment>
<dbReference type="GO" id="GO:0009432">
    <property type="term" value="P:SOS response"/>
    <property type="evidence" value="ECO:0007669"/>
    <property type="project" value="UniProtKB-UniRule"/>
</dbReference>
<comment type="function">
    <text evidence="6">The RecF protein is involved in DNA metabolism; it is required for DNA replication and normal SOS inducibility. RecF binds preferentially to single-stranded, linear DNA. It also seems to bind ATP.</text>
</comment>
<gene>
    <name evidence="6" type="primary">recF</name>
    <name evidence="7" type="ORF">A2866_01215</name>
</gene>
<evidence type="ECO:0000313" key="8">
    <source>
        <dbReference type="Proteomes" id="UP000177026"/>
    </source>
</evidence>
<comment type="caution">
    <text evidence="6">Lacks conserved residue(s) required for the propagation of feature annotation.</text>
</comment>
<dbReference type="GO" id="GO:0006302">
    <property type="term" value="P:double-strand break repair"/>
    <property type="evidence" value="ECO:0007669"/>
    <property type="project" value="TreeGrafter"/>
</dbReference>
<evidence type="ECO:0000256" key="5">
    <source>
        <dbReference type="ARBA" id="ARBA00023125"/>
    </source>
</evidence>
<dbReference type="Gene3D" id="3.40.50.300">
    <property type="entry name" value="P-loop containing nucleotide triphosphate hydrolases"/>
    <property type="match status" value="1"/>
</dbReference>
<dbReference type="GO" id="GO:0006260">
    <property type="term" value="P:DNA replication"/>
    <property type="evidence" value="ECO:0007669"/>
    <property type="project" value="UniProtKB-UniRule"/>
</dbReference>
<dbReference type="EMBL" id="MFZI01000046">
    <property type="protein sequence ID" value="OGK19585.1"/>
    <property type="molecule type" value="Genomic_DNA"/>
</dbReference>
<dbReference type="SUPFAM" id="SSF52540">
    <property type="entry name" value="P-loop containing nucleoside triphosphate hydrolases"/>
    <property type="match status" value="1"/>
</dbReference>
<keyword evidence="6" id="KW-0234">DNA repair</keyword>
<dbReference type="InterPro" id="IPR042174">
    <property type="entry name" value="RecF_2"/>
</dbReference>
<dbReference type="PANTHER" id="PTHR32182:SF0">
    <property type="entry name" value="DNA REPLICATION AND REPAIR PROTEIN RECF"/>
    <property type="match status" value="1"/>
</dbReference>
<dbReference type="InterPro" id="IPR027417">
    <property type="entry name" value="P-loop_NTPase"/>
</dbReference>